<evidence type="ECO:0000313" key="2">
    <source>
        <dbReference type="EMBL" id="KFD18315.1"/>
    </source>
</evidence>
<sequence length="97" mass="11070">MKTFFPLIKNLMGAYLNQDYDYICETDSIEGAMDYYISDCPAGVLAELIDEFELFLSNYPDNPDKAFEEIFHPGIIITDIRAFFGVFTHKIIGAGKR</sequence>
<dbReference type="Proteomes" id="UP000028602">
    <property type="component" value="Unassembled WGS sequence"/>
</dbReference>
<dbReference type="eggNOG" id="ENOG503297B">
    <property type="taxonomic scope" value="Bacteria"/>
</dbReference>
<dbReference type="InterPro" id="IPR041129">
    <property type="entry name" value="CdiI_2"/>
</dbReference>
<reference evidence="2 3" key="1">
    <citation type="submission" date="2014-05" db="EMBL/GenBank/DDBJ databases">
        <title>ATOL: Assembling a taxonomically balanced genome-scale reconstruction of the evolutionary history of the Enterobacteriaceae.</title>
        <authorList>
            <person name="Plunkett G.III."/>
            <person name="Neeno-Eckwall E.C."/>
            <person name="Glasner J.D."/>
            <person name="Perna N.T."/>
        </authorList>
    </citation>
    <scope>NUCLEOTIDE SEQUENCE [LARGE SCALE GENOMIC DNA]</scope>
    <source>
        <strain evidence="2 3">ATCC 33301</strain>
    </source>
</reference>
<dbReference type="EMBL" id="JMPR01000038">
    <property type="protein sequence ID" value="KFD18315.1"/>
    <property type="molecule type" value="Genomic_DNA"/>
</dbReference>
<evidence type="ECO:0000313" key="3">
    <source>
        <dbReference type="Proteomes" id="UP000028602"/>
    </source>
</evidence>
<dbReference type="Pfam" id="PF18593">
    <property type="entry name" value="CdiI_2"/>
    <property type="match status" value="1"/>
</dbReference>
<evidence type="ECO:0000259" key="1">
    <source>
        <dbReference type="Pfam" id="PF18593"/>
    </source>
</evidence>
<organism evidence="2 3">
    <name type="scientific">Tatumella ptyseos ATCC 33301</name>
    <dbReference type="NCBI Taxonomy" id="1005995"/>
    <lineage>
        <taxon>Bacteria</taxon>
        <taxon>Pseudomonadati</taxon>
        <taxon>Pseudomonadota</taxon>
        <taxon>Gammaproteobacteria</taxon>
        <taxon>Enterobacterales</taxon>
        <taxon>Erwiniaceae</taxon>
        <taxon>Tatumella</taxon>
    </lineage>
</organism>
<gene>
    <name evidence="2" type="ORF">GTPT_2505</name>
</gene>
<protein>
    <recommendedName>
        <fullName evidence="1">CdiI immunity protein domain-containing protein</fullName>
    </recommendedName>
</protein>
<keyword evidence="3" id="KW-1185">Reference proteome</keyword>
<dbReference type="OrthoDB" id="6624269at2"/>
<proteinExistence type="predicted"/>
<comment type="caution">
    <text evidence="2">The sequence shown here is derived from an EMBL/GenBank/DDBJ whole genome shotgun (WGS) entry which is preliminary data.</text>
</comment>
<name>A0A085JCW9_9GAMM</name>
<feature type="domain" description="CdiI immunity protein" evidence="1">
    <location>
        <begin position="5"/>
        <end position="84"/>
    </location>
</feature>
<dbReference type="AlphaFoldDB" id="A0A085JCW9"/>
<accession>A0A085JCW9</accession>
<dbReference type="RefSeq" id="WP_029991790.1">
    <property type="nucleotide sequence ID" value="NZ_ATMJ01000084.1"/>
</dbReference>